<reference evidence="2" key="1">
    <citation type="journal article" date="2023" name="Commun. Biol.">
        <title>Genome analysis of Parmales, the sister group of diatoms, reveals the evolutionary specialization of diatoms from phago-mixotrophs to photoautotrophs.</title>
        <authorList>
            <person name="Ban H."/>
            <person name="Sato S."/>
            <person name="Yoshikawa S."/>
            <person name="Yamada K."/>
            <person name="Nakamura Y."/>
            <person name="Ichinomiya M."/>
            <person name="Sato N."/>
            <person name="Blanc-Mathieu R."/>
            <person name="Endo H."/>
            <person name="Kuwata A."/>
            <person name="Ogata H."/>
        </authorList>
    </citation>
    <scope>NUCLEOTIDE SEQUENCE [LARGE SCALE GENOMIC DNA]</scope>
</reference>
<evidence type="ECO:0000313" key="2">
    <source>
        <dbReference type="Proteomes" id="UP001165065"/>
    </source>
</evidence>
<organism evidence="1 2">
    <name type="scientific">Triparma columacea</name>
    <dbReference type="NCBI Taxonomy" id="722753"/>
    <lineage>
        <taxon>Eukaryota</taxon>
        <taxon>Sar</taxon>
        <taxon>Stramenopiles</taxon>
        <taxon>Ochrophyta</taxon>
        <taxon>Bolidophyceae</taxon>
        <taxon>Parmales</taxon>
        <taxon>Triparmaceae</taxon>
        <taxon>Triparma</taxon>
    </lineage>
</organism>
<comment type="caution">
    <text evidence="1">The sequence shown here is derived from an EMBL/GenBank/DDBJ whole genome shotgun (WGS) entry which is preliminary data.</text>
</comment>
<name>A0A9W7GAZ4_9STRA</name>
<sequence length="174" mass="19125">MVTPAMLSPLPNTAASIARAVLTVDGGQKQRYFSDASRPHSWVCGDIGTQNDGGCGSVNFNSSFLCENEDCKRGKSGFRKDRSGKVYPHLSWTCFCNGAYHFLNFAPRTGNEPVPFCKNARCRAKVGAWHSDYGHNTGGSRDAGSNPVYLGIHNGEMRYEGTYERERQTLNFTG</sequence>
<dbReference type="AlphaFoldDB" id="A0A9W7GAZ4"/>
<dbReference type="EMBL" id="BRYA01001071">
    <property type="protein sequence ID" value="GMI38443.1"/>
    <property type="molecule type" value="Genomic_DNA"/>
</dbReference>
<dbReference type="Proteomes" id="UP001165065">
    <property type="component" value="Unassembled WGS sequence"/>
</dbReference>
<keyword evidence="2" id="KW-1185">Reference proteome</keyword>
<gene>
    <name evidence="1" type="ORF">TrCOL_g1477</name>
</gene>
<accession>A0A9W7GAZ4</accession>
<evidence type="ECO:0000313" key="1">
    <source>
        <dbReference type="EMBL" id="GMI38443.1"/>
    </source>
</evidence>
<protein>
    <submittedName>
        <fullName evidence="1">Uncharacterized protein</fullName>
    </submittedName>
</protein>
<proteinExistence type="predicted"/>